<gene>
    <name evidence="8" type="ORF">JJN12_09345</name>
</gene>
<dbReference type="Pfam" id="PF04226">
    <property type="entry name" value="Transgly_assoc"/>
    <property type="match status" value="1"/>
</dbReference>
<dbReference type="InterPro" id="IPR007341">
    <property type="entry name" value="Transgly_assoc"/>
</dbReference>
<comment type="similarity">
    <text evidence="2">Belongs to the UPF0410 family.</text>
</comment>
<evidence type="ECO:0000256" key="7">
    <source>
        <dbReference type="SAM" id="Phobius"/>
    </source>
</evidence>
<evidence type="ECO:0000256" key="5">
    <source>
        <dbReference type="ARBA" id="ARBA00022989"/>
    </source>
</evidence>
<evidence type="ECO:0000256" key="2">
    <source>
        <dbReference type="ARBA" id="ARBA00011006"/>
    </source>
</evidence>
<keyword evidence="6 7" id="KW-0472">Membrane</keyword>
<evidence type="ECO:0000256" key="6">
    <source>
        <dbReference type="ARBA" id="ARBA00023136"/>
    </source>
</evidence>
<dbReference type="PANTHER" id="PTHR33884:SF3">
    <property type="entry name" value="UPF0410 PROTEIN YMGE"/>
    <property type="match status" value="1"/>
</dbReference>
<evidence type="ECO:0000256" key="1">
    <source>
        <dbReference type="ARBA" id="ARBA00004651"/>
    </source>
</evidence>
<dbReference type="EMBL" id="JAEPRJ010000001">
    <property type="protein sequence ID" value="MBK5897976.1"/>
    <property type="molecule type" value="Genomic_DNA"/>
</dbReference>
<keyword evidence="3" id="KW-1003">Cell membrane</keyword>
<keyword evidence="5 7" id="KW-1133">Transmembrane helix</keyword>
<dbReference type="Proteomes" id="UP000604730">
    <property type="component" value="Unassembled WGS sequence"/>
</dbReference>
<evidence type="ECO:0000256" key="3">
    <source>
        <dbReference type="ARBA" id="ARBA00022475"/>
    </source>
</evidence>
<comment type="caution">
    <text evidence="8">The sequence shown here is derived from an EMBL/GenBank/DDBJ whole genome shotgun (WGS) entry which is preliminary data.</text>
</comment>
<protein>
    <submittedName>
        <fullName evidence="8">GlsB/YeaQ/YmgE family stress response membrane protein</fullName>
    </submittedName>
</protein>
<dbReference type="PANTHER" id="PTHR33884">
    <property type="entry name" value="UPF0410 PROTEIN YMGE"/>
    <property type="match status" value="1"/>
</dbReference>
<feature type="transmembrane region" description="Helical" evidence="7">
    <location>
        <begin position="54"/>
        <end position="77"/>
    </location>
</feature>
<sequence>MIMIWSLIVGAFIGWLGSLITNKDHSMGWIKNIIAGLIGSAVGQALLGSWGPRLAGMAIIPSVFGAVVVIAVMSFFFGRRY</sequence>
<keyword evidence="4 7" id="KW-0812">Transmembrane</keyword>
<evidence type="ECO:0000313" key="9">
    <source>
        <dbReference type="Proteomes" id="UP000604730"/>
    </source>
</evidence>
<name>A0ABS1J1G2_9FIRM</name>
<evidence type="ECO:0000256" key="4">
    <source>
        <dbReference type="ARBA" id="ARBA00022692"/>
    </source>
</evidence>
<feature type="transmembrane region" description="Helical" evidence="7">
    <location>
        <begin position="29"/>
        <end position="47"/>
    </location>
</feature>
<accession>A0ABS1J1G2</accession>
<keyword evidence="9" id="KW-1185">Reference proteome</keyword>
<reference evidence="8 9" key="1">
    <citation type="submission" date="2021-01" db="EMBL/GenBank/DDBJ databases">
        <title>Isolation and description of Catonella massiliensis sp. nov., a novel Catonella species, isolated from a stable periodontitis subject.</title>
        <authorList>
            <person name="Antezack A."/>
            <person name="Boxberger M."/>
            <person name="La Scola B."/>
            <person name="Monnet-Corti V."/>
        </authorList>
    </citation>
    <scope>NUCLEOTIDE SEQUENCE [LARGE SCALE GENOMIC DNA]</scope>
    <source>
        <strain evidence="8 9">Marseille-Q4567</strain>
    </source>
</reference>
<evidence type="ECO:0000313" key="8">
    <source>
        <dbReference type="EMBL" id="MBK5897976.1"/>
    </source>
</evidence>
<comment type="subcellular location">
    <subcellularLocation>
        <location evidence="1">Cell membrane</location>
        <topology evidence="1">Multi-pass membrane protein</topology>
    </subcellularLocation>
</comment>
<organism evidence="8 9">
    <name type="scientific">Catonella massiliensis</name>
    <dbReference type="NCBI Taxonomy" id="2799636"/>
    <lineage>
        <taxon>Bacteria</taxon>
        <taxon>Bacillati</taxon>
        <taxon>Bacillota</taxon>
        <taxon>Clostridia</taxon>
        <taxon>Lachnospirales</taxon>
        <taxon>Lachnospiraceae</taxon>
        <taxon>Catonella</taxon>
    </lineage>
</organism>
<proteinExistence type="inferred from homology"/>